<evidence type="ECO:0000313" key="3">
    <source>
        <dbReference type="Proteomes" id="UP000574317"/>
    </source>
</evidence>
<keyword evidence="3" id="KW-1185">Reference proteome</keyword>
<accession>A0A8H5I482</accession>
<dbReference type="InterPro" id="IPR000383">
    <property type="entry name" value="Xaa-Pro-like_dom"/>
</dbReference>
<comment type="caution">
    <text evidence="2">The sequence shown here is derived from an EMBL/GenBank/DDBJ whole genome shotgun (WGS) entry which is preliminary data.</text>
</comment>
<dbReference type="Pfam" id="PF02129">
    <property type="entry name" value="Peptidase_S15"/>
    <property type="match status" value="1"/>
</dbReference>
<protein>
    <submittedName>
        <fullName evidence="2">Acyl esterase</fullName>
    </submittedName>
</protein>
<dbReference type="Gene3D" id="1.10.3020.20">
    <property type="match status" value="1"/>
</dbReference>
<dbReference type="EMBL" id="JAAOAO010001102">
    <property type="protein sequence ID" value="KAF5529122.1"/>
    <property type="molecule type" value="Genomic_DNA"/>
</dbReference>
<organism evidence="2 3">
    <name type="scientific">Fusarium napiforme</name>
    <dbReference type="NCBI Taxonomy" id="42672"/>
    <lineage>
        <taxon>Eukaryota</taxon>
        <taxon>Fungi</taxon>
        <taxon>Dikarya</taxon>
        <taxon>Ascomycota</taxon>
        <taxon>Pezizomycotina</taxon>
        <taxon>Sordariomycetes</taxon>
        <taxon>Hypocreomycetidae</taxon>
        <taxon>Hypocreales</taxon>
        <taxon>Nectriaceae</taxon>
        <taxon>Fusarium</taxon>
        <taxon>Fusarium fujikuroi species complex</taxon>
    </lineage>
</organism>
<evidence type="ECO:0000313" key="2">
    <source>
        <dbReference type="EMBL" id="KAF5529122.1"/>
    </source>
</evidence>
<dbReference type="AlphaFoldDB" id="A0A8H5I482"/>
<dbReference type="Proteomes" id="UP000574317">
    <property type="component" value="Unassembled WGS sequence"/>
</dbReference>
<name>A0A8H5I482_9HYPO</name>
<sequence length="281" mass="32054">MLALSYVNRFCGYATLLKSVCLEVNTKLNNAWCQEYGYAILRVDERGIGNSDPFGLERSFEIQADAEGQDLYDVVEWAATQSWSNGKVAFSGISYYGTVGYWAAMQRPPHLTCVMSYELACSLYKAGRREGIYTHNFQSHWYNNIVIPQQRGARDGPRTKEELESDRVDYPGLLATNESLSDIEVPIYLAGNWTDSEVHLPGNIRAFNEVSSKEKWLEMHTGNHLGAFYEPDHIAMLRKYFLFDKKDKGCLTCHGSGYLSTMVPRPCAEKRRLPFRPQMQK</sequence>
<dbReference type="Gene3D" id="3.40.50.1820">
    <property type="entry name" value="alpha/beta hydrolase"/>
    <property type="match status" value="1"/>
</dbReference>
<dbReference type="InterPro" id="IPR005674">
    <property type="entry name" value="CocE/Ser_esterase"/>
</dbReference>
<evidence type="ECO:0000259" key="1">
    <source>
        <dbReference type="Pfam" id="PF02129"/>
    </source>
</evidence>
<gene>
    <name evidence="2" type="ORF">FNAPI_13982</name>
</gene>
<dbReference type="InterPro" id="IPR029058">
    <property type="entry name" value="AB_hydrolase_fold"/>
</dbReference>
<dbReference type="GO" id="GO:0016787">
    <property type="term" value="F:hydrolase activity"/>
    <property type="evidence" value="ECO:0007669"/>
    <property type="project" value="InterPro"/>
</dbReference>
<dbReference type="NCBIfam" id="TIGR00976">
    <property type="entry name" value="CocE_NonD"/>
    <property type="match status" value="1"/>
</dbReference>
<feature type="domain" description="Xaa-Pro dipeptidyl-peptidase-like" evidence="1">
    <location>
        <begin position="31"/>
        <end position="225"/>
    </location>
</feature>
<dbReference type="SUPFAM" id="SSF53474">
    <property type="entry name" value="alpha/beta-Hydrolases"/>
    <property type="match status" value="1"/>
</dbReference>
<reference evidence="2 3" key="1">
    <citation type="submission" date="2020-05" db="EMBL/GenBank/DDBJ databases">
        <title>Identification and distribution of gene clusters putatively required for synthesis of sphingolipid metabolism inhibitors in phylogenetically diverse species of the filamentous fungus Fusarium.</title>
        <authorList>
            <person name="Kim H.-S."/>
            <person name="Busman M."/>
            <person name="Brown D.W."/>
            <person name="Divon H."/>
            <person name="Uhlig S."/>
            <person name="Proctor R.H."/>
        </authorList>
    </citation>
    <scope>NUCLEOTIDE SEQUENCE [LARGE SCALE GENOMIC DNA]</scope>
    <source>
        <strain evidence="2 3">NRRL 25196</strain>
    </source>
</reference>
<proteinExistence type="predicted"/>
<feature type="non-terminal residue" evidence="2">
    <location>
        <position position="1"/>
    </location>
</feature>